<dbReference type="EMBL" id="FNXT01001122">
    <property type="protein sequence ID" value="SZX72268.1"/>
    <property type="molecule type" value="Genomic_DNA"/>
</dbReference>
<dbReference type="GO" id="GO:0006351">
    <property type="term" value="P:DNA-templated transcription"/>
    <property type="evidence" value="ECO:0007669"/>
    <property type="project" value="InterPro"/>
</dbReference>
<evidence type="ECO:0000313" key="2">
    <source>
        <dbReference type="EMBL" id="SZX72268.1"/>
    </source>
</evidence>
<evidence type="ECO:0000313" key="3">
    <source>
        <dbReference type="Proteomes" id="UP000256970"/>
    </source>
</evidence>
<dbReference type="SUPFAM" id="SSF64484">
    <property type="entry name" value="beta and beta-prime subunits of DNA dependent RNA-polymerase"/>
    <property type="match status" value="1"/>
</dbReference>
<keyword evidence="3" id="KW-1185">Reference proteome</keyword>
<protein>
    <recommendedName>
        <fullName evidence="1">RNA polymerase Rpb2 domain-containing protein</fullName>
    </recommendedName>
</protein>
<dbReference type="Gene3D" id="3.90.1070.20">
    <property type="match status" value="1"/>
</dbReference>
<dbReference type="AlphaFoldDB" id="A0A383W3M7"/>
<sequence>MALSANLTIASNSVNVREAVAALGVRPFDGANFLNFAEHTWVLVNSDIVGVAEAPMSVYREQKSMKRQGVIDVHTAVCWDHRQREIRVSTESGRCIRPINVVADDGRNLVLSKQHVAQLRLGFRF</sequence>
<name>A0A383W3M7_TETOB</name>
<dbReference type="InterPro" id="IPR007646">
    <property type="entry name" value="RNA_pol_Rpb2_4"/>
</dbReference>
<dbReference type="GO" id="GO:0003677">
    <property type="term" value="F:DNA binding"/>
    <property type="evidence" value="ECO:0007669"/>
    <property type="project" value="InterPro"/>
</dbReference>
<reference evidence="2 3" key="1">
    <citation type="submission" date="2016-10" db="EMBL/GenBank/DDBJ databases">
        <authorList>
            <person name="Cai Z."/>
        </authorList>
    </citation>
    <scope>NUCLEOTIDE SEQUENCE [LARGE SCALE GENOMIC DNA]</scope>
</reference>
<feature type="domain" description="RNA polymerase Rpb2" evidence="1">
    <location>
        <begin position="42"/>
        <end position="102"/>
    </location>
</feature>
<organism evidence="2 3">
    <name type="scientific">Tetradesmus obliquus</name>
    <name type="common">Green alga</name>
    <name type="synonym">Acutodesmus obliquus</name>
    <dbReference type="NCBI Taxonomy" id="3088"/>
    <lineage>
        <taxon>Eukaryota</taxon>
        <taxon>Viridiplantae</taxon>
        <taxon>Chlorophyta</taxon>
        <taxon>core chlorophytes</taxon>
        <taxon>Chlorophyceae</taxon>
        <taxon>CS clade</taxon>
        <taxon>Sphaeropleales</taxon>
        <taxon>Scenedesmaceae</taxon>
        <taxon>Tetradesmus</taxon>
    </lineage>
</organism>
<accession>A0A383W3M7</accession>
<dbReference type="GO" id="GO:0003899">
    <property type="term" value="F:DNA-directed RNA polymerase activity"/>
    <property type="evidence" value="ECO:0007669"/>
    <property type="project" value="InterPro"/>
</dbReference>
<gene>
    <name evidence="2" type="ORF">BQ4739_LOCUS12459</name>
</gene>
<evidence type="ECO:0000259" key="1">
    <source>
        <dbReference type="Pfam" id="PF04566"/>
    </source>
</evidence>
<proteinExistence type="predicted"/>
<dbReference type="Proteomes" id="UP000256970">
    <property type="component" value="Unassembled WGS sequence"/>
</dbReference>
<dbReference type="Pfam" id="PF04566">
    <property type="entry name" value="RNA_pol_Rpb2_4"/>
    <property type="match status" value="1"/>
</dbReference>
<dbReference type="STRING" id="3088.A0A383W3M7"/>